<gene>
    <name evidence="1" type="ORF">UFOVP970_40</name>
</gene>
<dbReference type="EMBL" id="LR796916">
    <property type="protein sequence ID" value="CAB4174375.1"/>
    <property type="molecule type" value="Genomic_DNA"/>
</dbReference>
<sequence length="117" mass="14131">MNKERYNQIIDEVYKNYLKNGQQQADRNKENQTFLPLPKNWFIDKIKTDSEFSEKWGLKIEERELSLEERKKLYEGEFTPGIEVTNDHWLNSKLITRNIPTKLITITYNNETVEIYE</sequence>
<proteinExistence type="predicted"/>
<reference evidence="1" key="1">
    <citation type="submission" date="2020-05" db="EMBL/GenBank/DDBJ databases">
        <authorList>
            <person name="Chiriac C."/>
            <person name="Salcher M."/>
            <person name="Ghai R."/>
            <person name="Kavagutti S V."/>
        </authorList>
    </citation>
    <scope>NUCLEOTIDE SEQUENCE</scope>
</reference>
<organism evidence="1">
    <name type="scientific">uncultured Caudovirales phage</name>
    <dbReference type="NCBI Taxonomy" id="2100421"/>
    <lineage>
        <taxon>Viruses</taxon>
        <taxon>Duplodnaviria</taxon>
        <taxon>Heunggongvirae</taxon>
        <taxon>Uroviricota</taxon>
        <taxon>Caudoviricetes</taxon>
        <taxon>Peduoviridae</taxon>
        <taxon>Maltschvirus</taxon>
        <taxon>Maltschvirus maltsch</taxon>
    </lineage>
</organism>
<protein>
    <submittedName>
        <fullName evidence="1">Uncharacterized protein</fullName>
    </submittedName>
</protein>
<accession>A0A6J5PYY3</accession>
<evidence type="ECO:0000313" key="1">
    <source>
        <dbReference type="EMBL" id="CAB4174375.1"/>
    </source>
</evidence>
<name>A0A6J5PYY3_9CAUD</name>